<gene>
    <name evidence="1" type="ORF">COLINT_02450</name>
</gene>
<protein>
    <submittedName>
        <fullName evidence="1">Uncharacterized protein</fullName>
    </submittedName>
</protein>
<comment type="caution">
    <text evidence="1">The sequence shown here is derived from an EMBL/GenBank/DDBJ whole genome shotgun (WGS) entry which is preliminary data.</text>
</comment>
<accession>C4F8S6</accession>
<dbReference type="Proteomes" id="UP000003295">
    <property type="component" value="Unassembled WGS sequence"/>
</dbReference>
<reference evidence="1 2" key="1">
    <citation type="submission" date="2009-04" db="EMBL/GenBank/DDBJ databases">
        <authorList>
            <person name="Weinstock G."/>
            <person name="Sodergren E."/>
            <person name="Clifton S."/>
            <person name="Fulton L."/>
            <person name="Fulton B."/>
            <person name="Courtney L."/>
            <person name="Fronick C."/>
            <person name="Harrison M."/>
            <person name="Strong C."/>
            <person name="Farmer C."/>
            <person name="Delahaunty K."/>
            <person name="Markovic C."/>
            <person name="Hall O."/>
            <person name="Minx P."/>
            <person name="Tomlinson C."/>
            <person name="Mitreva M."/>
            <person name="Nelson J."/>
            <person name="Hou S."/>
            <person name="Wollam A."/>
            <person name="Pepin K.H."/>
            <person name="Johnson M."/>
            <person name="Bhonagiri V."/>
            <person name="Nash W.E."/>
            <person name="Warren W."/>
            <person name="Chinwalla A."/>
            <person name="Mardis E.R."/>
            <person name="Wilson R.K."/>
        </authorList>
    </citation>
    <scope>NUCLEOTIDE SEQUENCE [LARGE SCALE GENOMIC DNA]</scope>
    <source>
        <strain evidence="1 2">DSM 13280</strain>
    </source>
</reference>
<dbReference type="HOGENOM" id="CLU_3006407_0_0_11"/>
<evidence type="ECO:0000313" key="2">
    <source>
        <dbReference type="Proteomes" id="UP000003295"/>
    </source>
</evidence>
<evidence type="ECO:0000313" key="1">
    <source>
        <dbReference type="EMBL" id="EEP44789.1"/>
    </source>
</evidence>
<dbReference type="STRING" id="521003.COLINT_02450"/>
<organism evidence="1 2">
    <name type="scientific">Collinsella intestinalis DSM 13280</name>
    <dbReference type="NCBI Taxonomy" id="521003"/>
    <lineage>
        <taxon>Bacteria</taxon>
        <taxon>Bacillati</taxon>
        <taxon>Actinomycetota</taxon>
        <taxon>Coriobacteriia</taxon>
        <taxon>Coriobacteriales</taxon>
        <taxon>Coriobacteriaceae</taxon>
        <taxon>Collinsella</taxon>
    </lineage>
</organism>
<dbReference type="AlphaFoldDB" id="C4F8S6"/>
<sequence length="56" mass="6024">MFYAAPVAYAAASAWAWCLACLASGFWCASEVRAWLGEGARGFAPRRGDVRSPLDI</sequence>
<dbReference type="EMBL" id="ABXH02000007">
    <property type="protein sequence ID" value="EEP44789.1"/>
    <property type="molecule type" value="Genomic_DNA"/>
</dbReference>
<proteinExistence type="predicted"/>
<name>C4F8S6_9ACTN</name>